<protein>
    <submittedName>
        <fullName evidence="1">Uncharacterized protein</fullName>
    </submittedName>
</protein>
<evidence type="ECO:0000313" key="1">
    <source>
        <dbReference type="EMBL" id="TFK62859.1"/>
    </source>
</evidence>
<gene>
    <name evidence="1" type="ORF">BDN72DRAFT_964291</name>
</gene>
<dbReference type="EMBL" id="ML208555">
    <property type="protein sequence ID" value="TFK62859.1"/>
    <property type="molecule type" value="Genomic_DNA"/>
</dbReference>
<reference evidence="1 2" key="1">
    <citation type="journal article" date="2019" name="Nat. Ecol. Evol.">
        <title>Megaphylogeny resolves global patterns of mushroom evolution.</title>
        <authorList>
            <person name="Varga T."/>
            <person name="Krizsan K."/>
            <person name="Foldi C."/>
            <person name="Dima B."/>
            <person name="Sanchez-Garcia M."/>
            <person name="Sanchez-Ramirez S."/>
            <person name="Szollosi G.J."/>
            <person name="Szarkandi J.G."/>
            <person name="Papp V."/>
            <person name="Albert L."/>
            <person name="Andreopoulos W."/>
            <person name="Angelini C."/>
            <person name="Antonin V."/>
            <person name="Barry K.W."/>
            <person name="Bougher N.L."/>
            <person name="Buchanan P."/>
            <person name="Buyck B."/>
            <person name="Bense V."/>
            <person name="Catcheside P."/>
            <person name="Chovatia M."/>
            <person name="Cooper J."/>
            <person name="Damon W."/>
            <person name="Desjardin D."/>
            <person name="Finy P."/>
            <person name="Geml J."/>
            <person name="Haridas S."/>
            <person name="Hughes K."/>
            <person name="Justo A."/>
            <person name="Karasinski D."/>
            <person name="Kautmanova I."/>
            <person name="Kiss B."/>
            <person name="Kocsube S."/>
            <person name="Kotiranta H."/>
            <person name="LaButti K.M."/>
            <person name="Lechner B.E."/>
            <person name="Liimatainen K."/>
            <person name="Lipzen A."/>
            <person name="Lukacs Z."/>
            <person name="Mihaltcheva S."/>
            <person name="Morgado L.N."/>
            <person name="Niskanen T."/>
            <person name="Noordeloos M.E."/>
            <person name="Ohm R.A."/>
            <person name="Ortiz-Santana B."/>
            <person name="Ovrebo C."/>
            <person name="Racz N."/>
            <person name="Riley R."/>
            <person name="Savchenko A."/>
            <person name="Shiryaev A."/>
            <person name="Soop K."/>
            <person name="Spirin V."/>
            <person name="Szebenyi C."/>
            <person name="Tomsovsky M."/>
            <person name="Tulloss R.E."/>
            <person name="Uehling J."/>
            <person name="Grigoriev I.V."/>
            <person name="Vagvolgyi C."/>
            <person name="Papp T."/>
            <person name="Martin F.M."/>
            <person name="Miettinen O."/>
            <person name="Hibbett D.S."/>
            <person name="Nagy L.G."/>
        </authorList>
    </citation>
    <scope>NUCLEOTIDE SEQUENCE [LARGE SCALE GENOMIC DNA]</scope>
    <source>
        <strain evidence="1 2">NL-1719</strain>
    </source>
</reference>
<accession>A0ACD3AB65</accession>
<evidence type="ECO:0000313" key="2">
    <source>
        <dbReference type="Proteomes" id="UP000308600"/>
    </source>
</evidence>
<proteinExistence type="predicted"/>
<sequence length="248" mass="27748">MAALTLPSELEYEIFALAYQNEESHPVNLLLVAKRVHDWLIPRIYEVVLFRTYVTRPRSASSPSTLKMCGHHTRHLLFRISTPPISTIELLSYCPNVENIAVWSGYTQSRDLISGPETPLTSLRLKRLSIHVAALAELDQETRGGAESDTNTGTQIQKHIEVFLSTITHLDIASRVCSKQELSALSYCPSLTHLCLFETLPLETLRWVFDVCAKLEVVVWLEPKLVEIEGIDVSSVAAVVSNRPCKPG</sequence>
<organism evidence="1 2">
    <name type="scientific">Pluteus cervinus</name>
    <dbReference type="NCBI Taxonomy" id="181527"/>
    <lineage>
        <taxon>Eukaryota</taxon>
        <taxon>Fungi</taxon>
        <taxon>Dikarya</taxon>
        <taxon>Basidiomycota</taxon>
        <taxon>Agaricomycotina</taxon>
        <taxon>Agaricomycetes</taxon>
        <taxon>Agaricomycetidae</taxon>
        <taxon>Agaricales</taxon>
        <taxon>Pluteineae</taxon>
        <taxon>Pluteaceae</taxon>
        <taxon>Pluteus</taxon>
    </lineage>
</organism>
<keyword evidence="2" id="KW-1185">Reference proteome</keyword>
<dbReference type="Proteomes" id="UP000308600">
    <property type="component" value="Unassembled WGS sequence"/>
</dbReference>
<name>A0ACD3AB65_9AGAR</name>